<keyword evidence="9" id="KW-1185">Reference proteome</keyword>
<evidence type="ECO:0000313" key="9">
    <source>
        <dbReference type="Proteomes" id="UP000219338"/>
    </source>
</evidence>
<evidence type="ECO:0000256" key="3">
    <source>
        <dbReference type="ARBA" id="ARBA00022660"/>
    </source>
</evidence>
<dbReference type="InterPro" id="IPR039993">
    <property type="entry name" value="NDUFB10"/>
</dbReference>
<evidence type="ECO:0000256" key="4">
    <source>
        <dbReference type="ARBA" id="ARBA00022792"/>
    </source>
</evidence>
<dbReference type="PANTHER" id="PTHR13094:SF1">
    <property type="entry name" value="NADH DEHYDROGENASE [UBIQUINONE] 1 BETA SUBCOMPLEX SUBUNIT 10"/>
    <property type="match status" value="1"/>
</dbReference>
<dbReference type="AlphaFoldDB" id="A0A284QU86"/>
<sequence length="80" mass="9528">MTSVTDEQKAAIKAKLEAREEHIRESWVKAMEARLVRDELEKCHRSEGVNHYENCKWLVDKYLVMLKENKVHGYKHIDTM</sequence>
<dbReference type="PANTHER" id="PTHR13094">
    <property type="entry name" value="NADH-UBIQUINONE OXIDOREDUCTASE PDSW SUBUNIT"/>
    <property type="match status" value="1"/>
</dbReference>
<dbReference type="OMA" id="KCWRTEG"/>
<evidence type="ECO:0000256" key="2">
    <source>
        <dbReference type="ARBA" id="ARBA00022448"/>
    </source>
</evidence>
<keyword evidence="7" id="KW-0472">Membrane</keyword>
<keyword evidence="6" id="KW-0496">Mitochondrion</keyword>
<comment type="subcellular location">
    <subcellularLocation>
        <location evidence="1">Mitochondrion inner membrane</location>
        <topology evidence="1">Peripheral membrane protein</topology>
        <orientation evidence="1">Matrix side</orientation>
    </subcellularLocation>
</comment>
<reference evidence="9" key="1">
    <citation type="journal article" date="2017" name="Nat. Ecol. Evol.">
        <title>Genome expansion and lineage-specific genetic innovations in the forest pathogenic fungi Armillaria.</title>
        <authorList>
            <person name="Sipos G."/>
            <person name="Prasanna A.N."/>
            <person name="Walter M.C."/>
            <person name="O'Connor E."/>
            <person name="Balint B."/>
            <person name="Krizsan K."/>
            <person name="Kiss B."/>
            <person name="Hess J."/>
            <person name="Varga T."/>
            <person name="Slot J."/>
            <person name="Riley R."/>
            <person name="Boka B."/>
            <person name="Rigling D."/>
            <person name="Barry K."/>
            <person name="Lee J."/>
            <person name="Mihaltcheva S."/>
            <person name="LaButti K."/>
            <person name="Lipzen A."/>
            <person name="Waldron R."/>
            <person name="Moloney N.M."/>
            <person name="Sperisen C."/>
            <person name="Kredics L."/>
            <person name="Vagvoelgyi C."/>
            <person name="Patrignani A."/>
            <person name="Fitzpatrick D."/>
            <person name="Nagy I."/>
            <person name="Doyle S."/>
            <person name="Anderson J.B."/>
            <person name="Grigoriev I.V."/>
            <person name="Gueldener U."/>
            <person name="Muensterkoetter M."/>
            <person name="Nagy L.G."/>
        </authorList>
    </citation>
    <scope>NUCLEOTIDE SEQUENCE [LARGE SCALE GENOMIC DNA]</scope>
    <source>
        <strain evidence="9">C18/9</strain>
    </source>
</reference>
<dbReference type="STRING" id="47428.A0A284QU86"/>
<dbReference type="GO" id="GO:0005743">
    <property type="term" value="C:mitochondrial inner membrane"/>
    <property type="evidence" value="ECO:0007669"/>
    <property type="project" value="UniProtKB-SubCell"/>
</dbReference>
<evidence type="ECO:0000256" key="7">
    <source>
        <dbReference type="ARBA" id="ARBA00023136"/>
    </source>
</evidence>
<dbReference type="Proteomes" id="UP000219338">
    <property type="component" value="Unassembled WGS sequence"/>
</dbReference>
<evidence type="ECO:0000313" key="8">
    <source>
        <dbReference type="EMBL" id="SJL00048.1"/>
    </source>
</evidence>
<accession>A0A284QU86</accession>
<evidence type="ECO:0000256" key="6">
    <source>
        <dbReference type="ARBA" id="ARBA00023128"/>
    </source>
</evidence>
<organism evidence="8 9">
    <name type="scientific">Armillaria ostoyae</name>
    <name type="common">Armillaria root rot fungus</name>
    <dbReference type="NCBI Taxonomy" id="47428"/>
    <lineage>
        <taxon>Eukaryota</taxon>
        <taxon>Fungi</taxon>
        <taxon>Dikarya</taxon>
        <taxon>Basidiomycota</taxon>
        <taxon>Agaricomycotina</taxon>
        <taxon>Agaricomycetes</taxon>
        <taxon>Agaricomycetidae</taxon>
        <taxon>Agaricales</taxon>
        <taxon>Marasmiineae</taxon>
        <taxon>Physalacriaceae</taxon>
        <taxon>Armillaria</taxon>
    </lineage>
</organism>
<gene>
    <name evidence="8" type="ORF">ARMOST_03360</name>
</gene>
<keyword evidence="5" id="KW-0249">Electron transport</keyword>
<keyword evidence="3" id="KW-0679">Respiratory chain</keyword>
<dbReference type="EMBL" id="FUEG01000002">
    <property type="protein sequence ID" value="SJL00048.1"/>
    <property type="molecule type" value="Genomic_DNA"/>
</dbReference>
<proteinExistence type="predicted"/>
<evidence type="ECO:0000256" key="1">
    <source>
        <dbReference type="ARBA" id="ARBA00004443"/>
    </source>
</evidence>
<protein>
    <submittedName>
        <fullName evidence="8">Related to NADH-ubiquinone oxidoreductase 12 kDa subunit</fullName>
    </submittedName>
</protein>
<evidence type="ECO:0000256" key="5">
    <source>
        <dbReference type="ARBA" id="ARBA00022982"/>
    </source>
</evidence>
<keyword evidence="8" id="KW-0830">Ubiquinone</keyword>
<dbReference type="OrthoDB" id="10252718at2759"/>
<keyword evidence="2" id="KW-0813">Transport</keyword>
<name>A0A284QU86_ARMOS</name>
<keyword evidence="4" id="KW-0999">Mitochondrion inner membrane</keyword>